<dbReference type="InterPro" id="IPR017850">
    <property type="entry name" value="Alkaline_phosphatase_core_sf"/>
</dbReference>
<dbReference type="STRING" id="280093.SAMN05443373_101536"/>
<dbReference type="SUPFAM" id="SSF51695">
    <property type="entry name" value="PLC-like phosphodiesterases"/>
    <property type="match status" value="1"/>
</dbReference>
<dbReference type="CDD" id="cd16012">
    <property type="entry name" value="ALP"/>
    <property type="match status" value="1"/>
</dbReference>
<dbReference type="InterPro" id="IPR017946">
    <property type="entry name" value="PLC-like_Pdiesterase_TIM-brl"/>
</dbReference>
<feature type="chain" id="PRO_5009911281" evidence="10">
    <location>
        <begin position="24"/>
        <end position="603"/>
    </location>
</feature>
<dbReference type="GO" id="GO:0004035">
    <property type="term" value="F:alkaline phosphatase activity"/>
    <property type="evidence" value="ECO:0007669"/>
    <property type="project" value="TreeGrafter"/>
</dbReference>
<dbReference type="Proteomes" id="UP000184384">
    <property type="component" value="Unassembled WGS sequence"/>
</dbReference>
<dbReference type="CDD" id="cd08577">
    <property type="entry name" value="PI-PLCc_GDPD_SF_unchar3"/>
    <property type="match status" value="1"/>
</dbReference>
<feature type="binding site" evidence="8">
    <location>
        <position position="385"/>
    </location>
    <ligand>
        <name>Mg(2+)</name>
        <dbReference type="ChEBI" id="CHEBI:18420"/>
    </ligand>
</feature>
<feature type="binding site" evidence="8">
    <location>
        <position position="291"/>
    </location>
    <ligand>
        <name>Mg(2+)</name>
        <dbReference type="ChEBI" id="CHEBI:18420"/>
    </ligand>
</feature>
<dbReference type="RefSeq" id="WP_072939414.1">
    <property type="nucleotide sequence ID" value="NZ_FQWO01000001.1"/>
</dbReference>
<dbReference type="InterPro" id="IPR039559">
    <property type="entry name" value="AIM6_PI-PLC-like_dom"/>
</dbReference>
<dbReference type="PANTHER" id="PTHR11596:SF5">
    <property type="entry name" value="ALKALINE PHOSPHATASE"/>
    <property type="match status" value="1"/>
</dbReference>
<evidence type="ECO:0000256" key="1">
    <source>
        <dbReference type="ARBA" id="ARBA00005984"/>
    </source>
</evidence>
<dbReference type="PANTHER" id="PTHR11596">
    <property type="entry name" value="ALKALINE PHOSPHATASE"/>
    <property type="match status" value="1"/>
</dbReference>
<evidence type="ECO:0000256" key="8">
    <source>
        <dbReference type="PIRSR" id="PIRSR601952-2"/>
    </source>
</evidence>
<protein>
    <submittedName>
        <fullName evidence="12">Alkaline phosphatase</fullName>
    </submittedName>
</protein>
<comment type="similarity">
    <text evidence="1 9">Belongs to the alkaline phosphatase family.</text>
</comment>
<dbReference type="Gene3D" id="3.20.20.190">
    <property type="entry name" value="Phosphatidylinositol (PI) phosphodiesterase"/>
    <property type="match status" value="1"/>
</dbReference>
<dbReference type="GO" id="GO:0008081">
    <property type="term" value="F:phosphoric diester hydrolase activity"/>
    <property type="evidence" value="ECO:0007669"/>
    <property type="project" value="InterPro"/>
</dbReference>
<dbReference type="SUPFAM" id="SSF53649">
    <property type="entry name" value="Alkaline phosphatase-like"/>
    <property type="match status" value="1"/>
</dbReference>
<reference evidence="13" key="1">
    <citation type="submission" date="2016-11" db="EMBL/GenBank/DDBJ databases">
        <authorList>
            <person name="Varghese N."/>
            <person name="Submissions S."/>
        </authorList>
    </citation>
    <scope>NUCLEOTIDE SEQUENCE [LARGE SCALE GENOMIC DNA]</scope>
    <source>
        <strain evidence="13">DSM 19729</strain>
    </source>
</reference>
<feature type="binding site" evidence="8">
    <location>
        <position position="491"/>
    </location>
    <ligand>
        <name>Mg(2+)</name>
        <dbReference type="ChEBI" id="CHEBI:18420"/>
    </ligand>
</feature>
<keyword evidence="10" id="KW-0732">Signal</keyword>
<evidence type="ECO:0000313" key="11">
    <source>
        <dbReference type="EMBL" id="PRZ28243.1"/>
    </source>
</evidence>
<evidence type="ECO:0000256" key="3">
    <source>
        <dbReference type="ARBA" id="ARBA00022723"/>
    </source>
</evidence>
<dbReference type="Pfam" id="PF13653">
    <property type="entry name" value="GDPD_2"/>
    <property type="match status" value="1"/>
</dbReference>
<dbReference type="GO" id="GO:0006629">
    <property type="term" value="P:lipid metabolic process"/>
    <property type="evidence" value="ECO:0007669"/>
    <property type="project" value="InterPro"/>
</dbReference>
<feature type="binding site" evidence="8">
    <location>
        <position position="538"/>
    </location>
    <ligand>
        <name>Zn(2+)</name>
        <dbReference type="ChEBI" id="CHEBI:29105"/>
        <label>2</label>
    </ligand>
</feature>
<dbReference type="Pfam" id="PF00245">
    <property type="entry name" value="Alk_phosphatase"/>
    <property type="match status" value="2"/>
</dbReference>
<dbReference type="EMBL" id="PVUB01000001">
    <property type="protein sequence ID" value="PRZ28243.1"/>
    <property type="molecule type" value="Genomic_DNA"/>
</dbReference>
<comment type="cofactor">
    <cofactor evidence="8">
        <name>Zn(2+)</name>
        <dbReference type="ChEBI" id="CHEBI:29105"/>
    </cofactor>
    <text evidence="8">Binds 2 Zn(2+) ions.</text>
</comment>
<evidence type="ECO:0000256" key="9">
    <source>
        <dbReference type="RuleBase" id="RU003946"/>
    </source>
</evidence>
<feature type="binding site" evidence="8">
    <location>
        <position position="500"/>
    </location>
    <ligand>
        <name>Zn(2+)</name>
        <dbReference type="ChEBI" id="CHEBI:29105"/>
        <label>2</label>
    </ligand>
</feature>
<proteinExistence type="inferred from homology"/>
<dbReference type="AlphaFoldDB" id="A0A1M5J5F1"/>
<sequence>MLKSYKINFFLFLFLLASISVSSQNSKNYKIHSHNDYEQDVPFWNATSNKLQSIEADIFFKNNTLYVTHSENDIIENRTIESLYLIPLTQSKQLHLGTSYPLQLLIDIKSEAYSTLNALIKSLKKYPSIINDPSISIVISGNRPKVTDYKNFPAYIKFDYQEDIKNPISKDAWSKVAIVSYDFKNFSTWNGKGRLTNDDYTKIKSIVNQVHALGKPVRFWGVHDSKTTWKTFVDLGIDFINTDQPYQCAQYLNSLSKRTYTNTIFSEVYTPSFVSDQKDTAIDNIILLIGDGNGLSQISSAVLANNGKLTLTQLRSIGFLKTQSADDFITDSAAAGTALATGVKTHNRAIGVDENDRELENLAEILYKKNYATGCITTDDITGATPAAFYAHQVDRAMTSEIAGDLLKSNLNLMIGGEKRDFGTSLENTNYSVLSSLEEIKNTKEEKVLYFLSDKGVSSVLSGRGNQLAEATASGLTYLKSKNKPFFLMVEGAQIDSYGHQNNVPGIISEGVDFDRAITEAVKFADQNPRTLVIVTADHETSGFSISQGDAAKHEIEGDFITDDHTGTMVPLFAYGPQSNKFTGVYENNELFYKILEVLKIKK</sequence>
<evidence type="ECO:0000256" key="7">
    <source>
        <dbReference type="PIRSR" id="PIRSR601952-1"/>
    </source>
</evidence>
<dbReference type="PRINTS" id="PR00113">
    <property type="entry name" value="ALKPHPHTASE"/>
</dbReference>
<evidence type="ECO:0000256" key="4">
    <source>
        <dbReference type="ARBA" id="ARBA00022801"/>
    </source>
</evidence>
<dbReference type="InterPro" id="IPR001952">
    <property type="entry name" value="Alkaline_phosphatase"/>
</dbReference>
<feature type="binding site" evidence="8">
    <location>
        <position position="539"/>
    </location>
    <ligand>
        <name>Zn(2+)</name>
        <dbReference type="ChEBI" id="CHEBI:29105"/>
        <label>2</label>
    </ligand>
</feature>
<reference evidence="12" key="2">
    <citation type="submission" date="2016-11" db="EMBL/GenBank/DDBJ databases">
        <authorList>
            <person name="Jaros S."/>
            <person name="Januszkiewicz K."/>
            <person name="Wedrychowicz H."/>
        </authorList>
    </citation>
    <scope>NUCLEOTIDE SEQUENCE [LARGE SCALE GENOMIC DNA]</scope>
    <source>
        <strain evidence="12">DSM 19729</strain>
    </source>
</reference>
<feature type="binding site" evidence="8">
    <location>
        <position position="496"/>
    </location>
    <ligand>
        <name>Zn(2+)</name>
        <dbReference type="ChEBI" id="CHEBI:29105"/>
        <label>2</label>
    </ligand>
</feature>
<evidence type="ECO:0000313" key="13">
    <source>
        <dbReference type="Proteomes" id="UP000184384"/>
    </source>
</evidence>
<evidence type="ECO:0000256" key="2">
    <source>
        <dbReference type="ARBA" id="ARBA00022553"/>
    </source>
</evidence>
<keyword evidence="4" id="KW-0378">Hydrolase</keyword>
<dbReference type="GO" id="GO:0046872">
    <property type="term" value="F:metal ion binding"/>
    <property type="evidence" value="ECO:0007669"/>
    <property type="project" value="UniProtKB-KW"/>
</dbReference>
<keyword evidence="5 8" id="KW-0862">Zinc</keyword>
<dbReference type="PROSITE" id="PS00123">
    <property type="entry name" value="ALKALINE_PHOSPHATASE"/>
    <property type="match status" value="1"/>
</dbReference>
<reference evidence="11 14" key="3">
    <citation type="submission" date="2018-03" db="EMBL/GenBank/DDBJ databases">
        <title>Genomic Encyclopedia of Archaeal and Bacterial Type Strains, Phase II (KMG-II): from individual species to whole genera.</title>
        <authorList>
            <person name="Goeker M."/>
        </authorList>
    </citation>
    <scope>NUCLEOTIDE SEQUENCE [LARGE SCALE GENOMIC DNA]</scope>
    <source>
        <strain evidence="11 14">DSM 17797</strain>
    </source>
</reference>
<feature type="binding site" evidence="8">
    <location>
        <position position="291"/>
    </location>
    <ligand>
        <name>Zn(2+)</name>
        <dbReference type="ChEBI" id="CHEBI:29105"/>
        <label>2</label>
    </ligand>
</feature>
<keyword evidence="14" id="KW-1185">Reference proteome</keyword>
<comment type="cofactor">
    <cofactor evidence="8">
        <name>Mg(2+)</name>
        <dbReference type="ChEBI" id="CHEBI:18420"/>
    </cofactor>
    <text evidence="8">Binds 1 Mg(2+) ion.</text>
</comment>
<dbReference type="EMBL" id="FQWO01000001">
    <property type="protein sequence ID" value="SHG35741.1"/>
    <property type="molecule type" value="Genomic_DNA"/>
</dbReference>
<gene>
    <name evidence="11" type="ORF">BC624_101536</name>
    <name evidence="12" type="ORF">SAMN05443373_101536</name>
</gene>
<dbReference type="OrthoDB" id="9794455at2"/>
<keyword evidence="2" id="KW-0597">Phosphoprotein</keyword>
<evidence type="ECO:0000256" key="5">
    <source>
        <dbReference type="ARBA" id="ARBA00022833"/>
    </source>
</evidence>
<keyword evidence="3 8" id="KW-0479">Metal-binding</keyword>
<organism evidence="12 13">
    <name type="scientific">Flavobacterium granuli</name>
    <dbReference type="NCBI Taxonomy" id="280093"/>
    <lineage>
        <taxon>Bacteria</taxon>
        <taxon>Pseudomonadati</taxon>
        <taxon>Bacteroidota</taxon>
        <taxon>Flavobacteriia</taxon>
        <taxon>Flavobacteriales</taxon>
        <taxon>Flavobacteriaceae</taxon>
        <taxon>Flavobacterium</taxon>
    </lineage>
</organism>
<evidence type="ECO:0000313" key="12">
    <source>
        <dbReference type="EMBL" id="SHG35741.1"/>
    </source>
</evidence>
<dbReference type="Gene3D" id="3.40.720.10">
    <property type="entry name" value="Alkaline Phosphatase, subunit A"/>
    <property type="match status" value="1"/>
</dbReference>
<evidence type="ECO:0000256" key="10">
    <source>
        <dbReference type="SAM" id="SignalP"/>
    </source>
</evidence>
<feature type="active site" description="Phosphoserine intermediate" evidence="7">
    <location>
        <position position="332"/>
    </location>
</feature>
<accession>A0A1M5J5F1</accession>
<dbReference type="SMART" id="SM00098">
    <property type="entry name" value="alkPPc"/>
    <property type="match status" value="1"/>
</dbReference>
<feature type="signal peptide" evidence="10">
    <location>
        <begin position="1"/>
        <end position="23"/>
    </location>
</feature>
<keyword evidence="6 8" id="KW-0460">Magnesium</keyword>
<evidence type="ECO:0000256" key="6">
    <source>
        <dbReference type="ARBA" id="ARBA00022842"/>
    </source>
</evidence>
<evidence type="ECO:0000313" key="14">
    <source>
        <dbReference type="Proteomes" id="UP000237771"/>
    </source>
</evidence>
<dbReference type="InterPro" id="IPR018299">
    <property type="entry name" value="Alkaline_phosphatase_AS"/>
</dbReference>
<name>A0A1M5J5F1_9FLAO</name>
<dbReference type="Proteomes" id="UP000237771">
    <property type="component" value="Unassembled WGS sequence"/>
</dbReference>